<comment type="caution">
    <text evidence="3">The sequence shown here is derived from an EMBL/GenBank/DDBJ whole genome shotgun (WGS) entry which is preliminary data.</text>
</comment>
<keyword evidence="1" id="KW-0175">Coiled coil</keyword>
<feature type="region of interest" description="Disordered" evidence="2">
    <location>
        <begin position="249"/>
        <end position="269"/>
    </location>
</feature>
<accession>A0A8X6K1P6</accession>
<feature type="compositionally biased region" description="Low complexity" evidence="2">
    <location>
        <begin position="188"/>
        <end position="203"/>
    </location>
</feature>
<proteinExistence type="predicted"/>
<feature type="compositionally biased region" description="Polar residues" evidence="2">
    <location>
        <begin position="258"/>
        <end position="269"/>
    </location>
</feature>
<feature type="compositionally biased region" description="Basic and acidic residues" evidence="2">
    <location>
        <begin position="204"/>
        <end position="215"/>
    </location>
</feature>
<evidence type="ECO:0000313" key="3">
    <source>
        <dbReference type="EMBL" id="GFS55378.1"/>
    </source>
</evidence>
<feature type="compositionally biased region" description="Polar residues" evidence="2">
    <location>
        <begin position="317"/>
        <end position="335"/>
    </location>
</feature>
<feature type="compositionally biased region" description="Low complexity" evidence="2">
    <location>
        <begin position="446"/>
        <end position="462"/>
    </location>
</feature>
<protein>
    <submittedName>
        <fullName evidence="3">Uncharacterized protein</fullName>
    </submittedName>
</protein>
<dbReference type="Proteomes" id="UP000886998">
    <property type="component" value="Unassembled WGS sequence"/>
</dbReference>
<feature type="coiled-coil region" evidence="1">
    <location>
        <begin position="30"/>
        <end position="62"/>
    </location>
</feature>
<feature type="compositionally biased region" description="Polar residues" evidence="2">
    <location>
        <begin position="655"/>
        <end position="673"/>
    </location>
</feature>
<feature type="compositionally biased region" description="Polar residues" evidence="2">
    <location>
        <begin position="491"/>
        <end position="516"/>
    </location>
</feature>
<gene>
    <name evidence="3" type="ORF">TNIN_60231</name>
</gene>
<feature type="region of interest" description="Disordered" evidence="2">
    <location>
        <begin position="151"/>
        <end position="215"/>
    </location>
</feature>
<keyword evidence="4" id="KW-1185">Reference proteome</keyword>
<name>A0A8X6K1P6_9ARAC</name>
<feature type="region of interest" description="Disordered" evidence="2">
    <location>
        <begin position="396"/>
        <end position="516"/>
    </location>
</feature>
<evidence type="ECO:0000256" key="2">
    <source>
        <dbReference type="SAM" id="MobiDB-lite"/>
    </source>
</evidence>
<feature type="compositionally biased region" description="Basic and acidic residues" evidence="2">
    <location>
        <begin position="161"/>
        <end position="177"/>
    </location>
</feature>
<feature type="compositionally biased region" description="Polar residues" evidence="2">
    <location>
        <begin position="558"/>
        <end position="594"/>
    </location>
</feature>
<evidence type="ECO:0000313" key="4">
    <source>
        <dbReference type="Proteomes" id="UP000886998"/>
    </source>
</evidence>
<evidence type="ECO:0000256" key="1">
    <source>
        <dbReference type="SAM" id="Coils"/>
    </source>
</evidence>
<organism evidence="3 4">
    <name type="scientific">Trichonephila inaurata madagascariensis</name>
    <dbReference type="NCBI Taxonomy" id="2747483"/>
    <lineage>
        <taxon>Eukaryota</taxon>
        <taxon>Metazoa</taxon>
        <taxon>Ecdysozoa</taxon>
        <taxon>Arthropoda</taxon>
        <taxon>Chelicerata</taxon>
        <taxon>Arachnida</taxon>
        <taxon>Araneae</taxon>
        <taxon>Araneomorphae</taxon>
        <taxon>Entelegynae</taxon>
        <taxon>Araneoidea</taxon>
        <taxon>Nephilidae</taxon>
        <taxon>Trichonephila</taxon>
        <taxon>Trichonephila inaurata</taxon>
    </lineage>
</organism>
<feature type="region of interest" description="Disordered" evidence="2">
    <location>
        <begin position="655"/>
        <end position="687"/>
    </location>
</feature>
<dbReference type="AlphaFoldDB" id="A0A8X6K1P6"/>
<feature type="region of interest" description="Disordered" evidence="2">
    <location>
        <begin position="317"/>
        <end position="355"/>
    </location>
</feature>
<feature type="region of interest" description="Disordered" evidence="2">
    <location>
        <begin position="550"/>
        <end position="608"/>
    </location>
</feature>
<reference evidence="3" key="1">
    <citation type="submission" date="2020-08" db="EMBL/GenBank/DDBJ databases">
        <title>Multicomponent nature underlies the extraordinary mechanical properties of spider dragline silk.</title>
        <authorList>
            <person name="Kono N."/>
            <person name="Nakamura H."/>
            <person name="Mori M."/>
            <person name="Yoshida Y."/>
            <person name="Ohtoshi R."/>
            <person name="Malay A.D."/>
            <person name="Moran D.A.P."/>
            <person name="Tomita M."/>
            <person name="Numata K."/>
            <person name="Arakawa K."/>
        </authorList>
    </citation>
    <scope>NUCLEOTIDE SEQUENCE</scope>
</reference>
<sequence length="687" mass="76425">MVILNLESAPDPLLLQYAAVEVPETEMDSKQRLRAKINDWMLQNEKEQKRDRDLQLKLLQERKKRLSNGQLINGDATNIEKNILEEIEEIDPKQTILDQNYNGSLRTKDYPSDENGTFRITKSAQSRHNESFTQKIIGLINATSKESTPFAKTRLYSSTRESSRAKEELEEKSKDDSGISDVYKRQFSSPENQSDQSSSPYSDQDSKEIVKETPKKLESNFDRFAASRKTQRRLKLREMRIEAENIKTVKQEQKTSPDQESVSTLSPTTPITDECLLSSLCESPSPQTNTFCTESQNETIPKSQEVIDNENMKCSNVNGVTSESNKINESSTKVTETSKEGGTFNRQKNTSLRSRQSRLARRINSLSATVTSPEISETNTLIVKPEKLLDDSVKSKPETKSLANGEEASGTGVSFSQEKKEISKNVSNEELNDSKQKSGISSTPTTSKNNGNPPKSNNTKGNANETLKLNGHISHKVTVSTETKSKVLLPKSNTSNQNSRTIPSSSKSRVPSQKTTTNIPSVIKTTQNVKVQQTIHRPLQINNRTVAQKAEVNGKRISPNQSKTSNAKLTSSMPKEVQSSIKEPRINNLTNGETESLKNGKGSPTSSVSSLCSLNTNVKLIKNDKAINSRSSDRISTKKITINHNGSVKFMKGNVSSNNKVTQKPPSTLNSTSKNEKNNTFRRKAFV</sequence>
<dbReference type="EMBL" id="BMAV01027029">
    <property type="protein sequence ID" value="GFS55378.1"/>
    <property type="molecule type" value="Genomic_DNA"/>
</dbReference>